<dbReference type="EMBL" id="QRUP01000015">
    <property type="protein sequence ID" value="RGR72400.1"/>
    <property type="molecule type" value="Genomic_DNA"/>
</dbReference>
<dbReference type="CDD" id="cd01949">
    <property type="entry name" value="GGDEF"/>
    <property type="match status" value="1"/>
</dbReference>
<feature type="transmembrane region" description="Helical" evidence="1">
    <location>
        <begin position="12"/>
        <end position="33"/>
    </location>
</feature>
<dbReference type="InterPro" id="IPR000014">
    <property type="entry name" value="PAS"/>
</dbReference>
<dbReference type="PANTHER" id="PTHR45138">
    <property type="entry name" value="REGULATORY COMPONENTS OF SENSORY TRANSDUCTION SYSTEM"/>
    <property type="match status" value="1"/>
</dbReference>
<evidence type="ECO:0000313" key="5">
    <source>
        <dbReference type="Proteomes" id="UP000284178"/>
    </source>
</evidence>
<dbReference type="SMART" id="SM00267">
    <property type="entry name" value="GGDEF"/>
    <property type="match status" value="1"/>
</dbReference>
<keyword evidence="1" id="KW-1133">Transmembrane helix</keyword>
<dbReference type="GO" id="GO:0052621">
    <property type="term" value="F:diguanylate cyclase activity"/>
    <property type="evidence" value="ECO:0007669"/>
    <property type="project" value="TreeGrafter"/>
</dbReference>
<dbReference type="FunFam" id="3.30.70.270:FF:000001">
    <property type="entry name" value="Diguanylate cyclase domain protein"/>
    <property type="match status" value="1"/>
</dbReference>
<dbReference type="PANTHER" id="PTHR45138:SF9">
    <property type="entry name" value="DIGUANYLATE CYCLASE DGCM-RELATED"/>
    <property type="match status" value="1"/>
</dbReference>
<organism evidence="4 5">
    <name type="scientific">Holdemania filiformis</name>
    <dbReference type="NCBI Taxonomy" id="61171"/>
    <lineage>
        <taxon>Bacteria</taxon>
        <taxon>Bacillati</taxon>
        <taxon>Bacillota</taxon>
        <taxon>Erysipelotrichia</taxon>
        <taxon>Erysipelotrichales</taxon>
        <taxon>Erysipelotrichaceae</taxon>
        <taxon>Holdemania</taxon>
    </lineage>
</organism>
<dbReference type="GeneID" id="83016146"/>
<dbReference type="InterPro" id="IPR029787">
    <property type="entry name" value="Nucleotide_cyclase"/>
</dbReference>
<keyword evidence="1" id="KW-0812">Transmembrane</keyword>
<dbReference type="PROSITE" id="PS50887">
    <property type="entry name" value="GGDEF"/>
    <property type="match status" value="1"/>
</dbReference>
<dbReference type="SUPFAM" id="SSF55073">
    <property type="entry name" value="Nucleotide cyclase"/>
    <property type="match status" value="1"/>
</dbReference>
<sequence length="609" mass="69209">MQRKSRKNSSLLILGTLVFAGLIFILFSTYQSWLNVKFEQQVMENYTAYIESEGVQFSGTVDDIQGTLQTLAALLSQSQPEPENAALNPALSLLSGQNEHFEVQWRSPEEIQLSSAQREQLMRNKTIITGIETRDSEQSVFCVLTPVIRDLQLEAILQASVDVNRLLQKSQSERIQAPLNSWIVLLDGSVLYTANSNESHYSNLYALLEGNSNSETTLQQIRTTLQTGSSGTFRIQTHKEGALYVSLTPLAVNGWTLVNFTHANEASENSRQILLTTMRIGLFLILTTAGLAYLFYLILARQRRQMNLEQRRYAFLSRFSDTLIFEYDVIQDTLELTGNAQKILPVKELSASHVKKNHELTPFIHAEDFYKIEEAFKNVHRFQEYGSVQLRIKTRDGSYHWFNCQFQAVYERYHREPVMIIGKLTDIQEQKYIERELIEKSSYDGLTSVLNKRAAEQQITEELSENAEGCLFMIDIDDFKVINDELGHFAGDQVLTAVGTLLKTCFRQNDLIGRIGGDEFIVFLHTSDPAVIHQKVKQLTTTLPKLLQREQIDAEVTLSIGAALSQAGDTYPSLFSRADQAMYCAKQQGKNQFHLAEAHSDSRDRKDNE</sequence>
<reference evidence="4 5" key="1">
    <citation type="submission" date="2018-08" db="EMBL/GenBank/DDBJ databases">
        <title>A genome reference for cultivated species of the human gut microbiota.</title>
        <authorList>
            <person name="Zou Y."/>
            <person name="Xue W."/>
            <person name="Luo G."/>
        </authorList>
    </citation>
    <scope>NUCLEOTIDE SEQUENCE [LARGE SCALE GENOMIC DNA]</scope>
    <source>
        <strain evidence="4 5">AF24-29</strain>
    </source>
</reference>
<protein>
    <submittedName>
        <fullName evidence="4">Diguanylate cyclase</fullName>
    </submittedName>
</protein>
<dbReference type="CDD" id="cd00130">
    <property type="entry name" value="PAS"/>
    <property type="match status" value="1"/>
</dbReference>
<accession>A0A412FW39</accession>
<keyword evidence="1" id="KW-0472">Membrane</keyword>
<dbReference type="NCBIfam" id="TIGR00254">
    <property type="entry name" value="GGDEF"/>
    <property type="match status" value="1"/>
</dbReference>
<dbReference type="Pfam" id="PF08447">
    <property type="entry name" value="PAS_3"/>
    <property type="match status" value="1"/>
</dbReference>
<dbReference type="Pfam" id="PF00990">
    <property type="entry name" value="GGDEF"/>
    <property type="match status" value="1"/>
</dbReference>
<dbReference type="InterPro" id="IPR000160">
    <property type="entry name" value="GGDEF_dom"/>
</dbReference>
<feature type="transmembrane region" description="Helical" evidence="1">
    <location>
        <begin position="280"/>
        <end position="299"/>
    </location>
</feature>
<dbReference type="PROSITE" id="PS50113">
    <property type="entry name" value="PAC"/>
    <property type="match status" value="1"/>
</dbReference>
<dbReference type="Proteomes" id="UP000284178">
    <property type="component" value="Unassembled WGS sequence"/>
</dbReference>
<keyword evidence="5" id="KW-1185">Reference proteome</keyword>
<name>A0A412FW39_9FIRM</name>
<dbReference type="SUPFAM" id="SSF55785">
    <property type="entry name" value="PYP-like sensor domain (PAS domain)"/>
    <property type="match status" value="1"/>
</dbReference>
<gene>
    <name evidence="4" type="ORF">DWY25_12150</name>
</gene>
<evidence type="ECO:0000313" key="4">
    <source>
        <dbReference type="EMBL" id="RGR72400.1"/>
    </source>
</evidence>
<dbReference type="InterPro" id="IPR035965">
    <property type="entry name" value="PAS-like_dom_sf"/>
</dbReference>
<dbReference type="InterPro" id="IPR013655">
    <property type="entry name" value="PAS_fold_3"/>
</dbReference>
<dbReference type="Gene3D" id="3.30.450.20">
    <property type="entry name" value="PAS domain"/>
    <property type="match status" value="2"/>
</dbReference>
<dbReference type="InterPro" id="IPR000700">
    <property type="entry name" value="PAS-assoc_C"/>
</dbReference>
<dbReference type="Gene3D" id="3.30.70.270">
    <property type="match status" value="1"/>
</dbReference>
<dbReference type="RefSeq" id="WP_117895446.1">
    <property type="nucleotide sequence ID" value="NZ_CABJCV010000015.1"/>
</dbReference>
<dbReference type="InterPro" id="IPR050469">
    <property type="entry name" value="Diguanylate_Cyclase"/>
</dbReference>
<evidence type="ECO:0000259" key="3">
    <source>
        <dbReference type="PROSITE" id="PS50887"/>
    </source>
</evidence>
<evidence type="ECO:0000259" key="2">
    <source>
        <dbReference type="PROSITE" id="PS50113"/>
    </source>
</evidence>
<feature type="domain" description="GGDEF" evidence="3">
    <location>
        <begin position="467"/>
        <end position="598"/>
    </location>
</feature>
<dbReference type="AlphaFoldDB" id="A0A412FW39"/>
<dbReference type="InterPro" id="IPR043128">
    <property type="entry name" value="Rev_trsase/Diguanyl_cyclase"/>
</dbReference>
<proteinExistence type="predicted"/>
<comment type="caution">
    <text evidence="4">The sequence shown here is derived from an EMBL/GenBank/DDBJ whole genome shotgun (WGS) entry which is preliminary data.</text>
</comment>
<feature type="domain" description="PAC" evidence="2">
    <location>
        <begin position="386"/>
        <end position="439"/>
    </location>
</feature>
<evidence type="ECO:0000256" key="1">
    <source>
        <dbReference type="SAM" id="Phobius"/>
    </source>
</evidence>